<sequence length="537" mass="59608">MWLTYLSFAAGTAIGATIIYNLCLHPLAGIPGPLLARITPLWIFYQCSKNRRPTLDLQLHEKYGSVVRISPNEVIFSNPEYFKTVYGAGSSKTWGRSPFLLTHNQFAHDYDRLNMLLENDMDKLRIQRRVFGPVYSTANARKHEALIDNNDRRFAARLKSLAGQVLDFYVELEYLSLDIFAEMTFGEAFGAVERGDDGGQMESMSKRWNWIGYIGFIPWLCKLQHEMMKRNVPFSQFRAPFPVHAWAGKKMAQYQTAVASQNDEKAATAAKWSNAHIMKDTSDGGAVPQVSMNDDLITPCLLDDLSIVSKTKQGVGKSWATDMAMTNIAAGIDTTSWTLAAVVATVGSNPHAYKKLQAELDAALTSGLIKKNTPIPYEATLSMPYLDACMQEAMRLYPNVAVSLARIVPQEGIGLDGHYIPSGCLVGMNSKQLGLSTEIFGPNTHSFQPERWLTASKEQLGEMESRNLGFGGPSRKCPGKNVAWVAMAKVLAGLFCNFEVEVLNQLGGKEGPGGRRWVEIGSFPTKWEGMEVRVRPR</sequence>
<proteinExistence type="inferred from homology"/>
<keyword evidence="4" id="KW-0408">Iron</keyword>
<gene>
    <name evidence="5" type="ORF">PRZ48_006573</name>
</gene>
<evidence type="ECO:0000313" key="6">
    <source>
        <dbReference type="Proteomes" id="UP001305779"/>
    </source>
</evidence>
<dbReference type="PANTHER" id="PTHR24305:SF232">
    <property type="entry name" value="P450, PUTATIVE (EUROFUNG)-RELATED"/>
    <property type="match status" value="1"/>
</dbReference>
<comment type="cofactor">
    <cofactor evidence="1">
        <name>heme</name>
        <dbReference type="ChEBI" id="CHEBI:30413"/>
    </cofactor>
</comment>
<keyword evidence="6" id="KW-1185">Reference proteome</keyword>
<dbReference type="InterPro" id="IPR001128">
    <property type="entry name" value="Cyt_P450"/>
</dbReference>
<name>A0ABR0ENG8_ZASCE</name>
<evidence type="ECO:0000256" key="3">
    <source>
        <dbReference type="ARBA" id="ARBA00022723"/>
    </source>
</evidence>
<reference evidence="5 6" key="1">
    <citation type="journal article" date="2023" name="G3 (Bethesda)">
        <title>A chromosome-level genome assembly of Zasmidium syzygii isolated from banana leaves.</title>
        <authorList>
            <person name="van Westerhoven A.C."/>
            <person name="Mehrabi R."/>
            <person name="Talebi R."/>
            <person name="Steentjes M.B.F."/>
            <person name="Corcolon B."/>
            <person name="Chong P.A."/>
            <person name="Kema G.H.J."/>
            <person name="Seidl M.F."/>
        </authorList>
    </citation>
    <scope>NUCLEOTIDE SEQUENCE [LARGE SCALE GENOMIC DNA]</scope>
    <source>
        <strain evidence="5 6">P124</strain>
    </source>
</reference>
<protein>
    <recommendedName>
        <fullName evidence="7">Cytochrome P450</fullName>
    </recommendedName>
</protein>
<dbReference type="PRINTS" id="PR00385">
    <property type="entry name" value="P450"/>
</dbReference>
<evidence type="ECO:0000313" key="5">
    <source>
        <dbReference type="EMBL" id="KAK4503146.1"/>
    </source>
</evidence>
<dbReference type="InterPro" id="IPR002401">
    <property type="entry name" value="Cyt_P450_E_grp-I"/>
</dbReference>
<dbReference type="EMBL" id="JAXOVC010000004">
    <property type="protein sequence ID" value="KAK4503146.1"/>
    <property type="molecule type" value="Genomic_DNA"/>
</dbReference>
<comment type="caution">
    <text evidence="5">The sequence shown here is derived from an EMBL/GenBank/DDBJ whole genome shotgun (WGS) entry which is preliminary data.</text>
</comment>
<dbReference type="Gene3D" id="1.10.630.10">
    <property type="entry name" value="Cytochrome P450"/>
    <property type="match status" value="1"/>
</dbReference>
<dbReference type="SUPFAM" id="SSF48264">
    <property type="entry name" value="Cytochrome P450"/>
    <property type="match status" value="1"/>
</dbReference>
<comment type="similarity">
    <text evidence="2">Belongs to the cytochrome P450 family.</text>
</comment>
<dbReference type="Proteomes" id="UP001305779">
    <property type="component" value="Unassembled WGS sequence"/>
</dbReference>
<evidence type="ECO:0008006" key="7">
    <source>
        <dbReference type="Google" id="ProtNLM"/>
    </source>
</evidence>
<dbReference type="InterPro" id="IPR036396">
    <property type="entry name" value="Cyt_P450_sf"/>
</dbReference>
<evidence type="ECO:0000256" key="1">
    <source>
        <dbReference type="ARBA" id="ARBA00001971"/>
    </source>
</evidence>
<dbReference type="Pfam" id="PF00067">
    <property type="entry name" value="p450"/>
    <property type="match status" value="1"/>
</dbReference>
<organism evidence="5 6">
    <name type="scientific">Zasmidium cellare</name>
    <name type="common">Wine cellar mold</name>
    <name type="synonym">Racodium cellare</name>
    <dbReference type="NCBI Taxonomy" id="395010"/>
    <lineage>
        <taxon>Eukaryota</taxon>
        <taxon>Fungi</taxon>
        <taxon>Dikarya</taxon>
        <taxon>Ascomycota</taxon>
        <taxon>Pezizomycotina</taxon>
        <taxon>Dothideomycetes</taxon>
        <taxon>Dothideomycetidae</taxon>
        <taxon>Mycosphaerellales</taxon>
        <taxon>Mycosphaerellaceae</taxon>
        <taxon>Zasmidium</taxon>
    </lineage>
</organism>
<accession>A0ABR0ENG8</accession>
<dbReference type="PANTHER" id="PTHR24305">
    <property type="entry name" value="CYTOCHROME P450"/>
    <property type="match status" value="1"/>
</dbReference>
<dbReference type="PRINTS" id="PR00463">
    <property type="entry name" value="EP450I"/>
</dbReference>
<keyword evidence="3" id="KW-0479">Metal-binding</keyword>
<dbReference type="InterPro" id="IPR050121">
    <property type="entry name" value="Cytochrome_P450_monoxygenase"/>
</dbReference>
<evidence type="ECO:0000256" key="4">
    <source>
        <dbReference type="ARBA" id="ARBA00023004"/>
    </source>
</evidence>
<evidence type="ECO:0000256" key="2">
    <source>
        <dbReference type="ARBA" id="ARBA00010617"/>
    </source>
</evidence>